<feature type="domain" description="Protein kinase" evidence="2">
    <location>
        <begin position="133"/>
        <end position="405"/>
    </location>
</feature>
<dbReference type="InterPro" id="IPR000719">
    <property type="entry name" value="Prot_kinase_dom"/>
</dbReference>
<dbReference type="SUPFAM" id="SSF56112">
    <property type="entry name" value="Protein kinase-like (PK-like)"/>
    <property type="match status" value="1"/>
</dbReference>
<dbReference type="InterPro" id="IPR011009">
    <property type="entry name" value="Kinase-like_dom_sf"/>
</dbReference>
<evidence type="ECO:0000256" key="1">
    <source>
        <dbReference type="SAM" id="SignalP"/>
    </source>
</evidence>
<organism evidence="3 4">
    <name type="scientific">Huso huso</name>
    <name type="common">Beluga</name>
    <name type="synonym">Acipenser huso</name>
    <dbReference type="NCBI Taxonomy" id="61971"/>
    <lineage>
        <taxon>Eukaryota</taxon>
        <taxon>Metazoa</taxon>
        <taxon>Chordata</taxon>
        <taxon>Craniata</taxon>
        <taxon>Vertebrata</taxon>
        <taxon>Euteleostomi</taxon>
        <taxon>Actinopterygii</taxon>
        <taxon>Chondrostei</taxon>
        <taxon>Acipenseriformes</taxon>
        <taxon>Acipenseridae</taxon>
        <taxon>Huso</taxon>
    </lineage>
</organism>
<dbReference type="EMBL" id="JAHFZB010000018">
    <property type="protein sequence ID" value="KAK6478823.1"/>
    <property type="molecule type" value="Genomic_DNA"/>
</dbReference>
<dbReference type="Gene3D" id="1.10.510.10">
    <property type="entry name" value="Transferase(Phosphotransferase) domain 1"/>
    <property type="match status" value="1"/>
</dbReference>
<name>A0ABR0Z1W8_HUSHU</name>
<dbReference type="Pfam" id="PF12260">
    <property type="entry name" value="PIP49_C"/>
    <property type="match status" value="1"/>
</dbReference>
<reference evidence="3 4" key="1">
    <citation type="submission" date="2021-05" db="EMBL/GenBank/DDBJ databases">
        <authorList>
            <person name="Zahm M."/>
            <person name="Klopp C."/>
            <person name="Cabau C."/>
            <person name="Kuhl H."/>
            <person name="Suciu R."/>
            <person name="Ciorpac M."/>
            <person name="Holostenco D."/>
            <person name="Gessner J."/>
            <person name="Wuertz S."/>
            <person name="Hohne C."/>
            <person name="Stock M."/>
            <person name="Gislard M."/>
            <person name="Lluch J."/>
            <person name="Milhes M."/>
            <person name="Lampietro C."/>
            <person name="Lopez Roques C."/>
            <person name="Donnadieu C."/>
            <person name="Du K."/>
            <person name="Schartl M."/>
            <person name="Guiguen Y."/>
        </authorList>
    </citation>
    <scope>NUCLEOTIDE SEQUENCE [LARGE SCALE GENOMIC DNA]</scope>
    <source>
        <strain evidence="3">Hh-F2</strain>
        <tissue evidence="3">Blood</tissue>
    </source>
</reference>
<proteinExistence type="predicted"/>
<gene>
    <name evidence="3" type="ORF">HHUSO_G19437</name>
</gene>
<keyword evidence="1" id="KW-0732">Signal</keyword>
<feature type="chain" id="PRO_5046460215" evidence="1">
    <location>
        <begin position="28"/>
        <end position="493"/>
    </location>
</feature>
<evidence type="ECO:0000259" key="2">
    <source>
        <dbReference type="PROSITE" id="PS50011"/>
    </source>
</evidence>
<protein>
    <submittedName>
        <fullName evidence="3">Extracellular tyrosine-protein kinase PKDCC-like</fullName>
    </submittedName>
</protein>
<dbReference type="InterPro" id="IPR042983">
    <property type="entry name" value="PKDCC"/>
</dbReference>
<evidence type="ECO:0000313" key="3">
    <source>
        <dbReference type="EMBL" id="KAK6478823.1"/>
    </source>
</evidence>
<comment type="caution">
    <text evidence="3">The sequence shown here is derived from an EMBL/GenBank/DDBJ whole genome shotgun (WGS) entry which is preliminary data.</text>
</comment>
<dbReference type="PANTHER" id="PTHR46448:SF2">
    <property type="entry name" value="PROTEIN KINASE DOMAIN-CONTAINING PROTEIN"/>
    <property type="match status" value="1"/>
</dbReference>
<evidence type="ECO:0000313" key="4">
    <source>
        <dbReference type="Proteomes" id="UP001369086"/>
    </source>
</evidence>
<dbReference type="PANTHER" id="PTHR46448">
    <property type="entry name" value="PROTEIN KINASE DOMAIN-CONTAINING PROTEIN"/>
    <property type="match status" value="1"/>
</dbReference>
<dbReference type="PROSITE" id="PS50011">
    <property type="entry name" value="PROTEIN_KINASE_DOM"/>
    <property type="match status" value="1"/>
</dbReference>
<dbReference type="Proteomes" id="UP001369086">
    <property type="component" value="Unassembled WGS sequence"/>
</dbReference>
<sequence length="493" mass="54640">MQHSLSIALTSAALIVLVFLLAAKVSMDNGYVRLRERDFNNGKFNSVGVSQRNALLSEIKERHRGLLRYYTGSAWGFSLTYRKGPAGRGLGLEDDTFSRTLEKIDEVHVKALSTGAVSAAAAAAAGCEELRSMSHFEFLGSGYTKLVLKGVLPNGTAVALKSVNPQGVDMKRCVEGFGDVEGCYRLVSYKLIKEIVLLQRLQHPNVVKLQGHCYTSDPGVRVTAVLELGSPLEMIQLLQTPWEERFRVCMSLVKLLHYLASSPLGSVCLLDFQPRQFVVVDGELKLSDIDDAVAGELSCREDRDCTLQFPTRNFSSPCSADGQCRGLNEKRNLYNAFRYFFTYLLPHRAPPTLQPLLDGIMNSTGDLSSGINKTLEAFQEILHLYKSGQYLQNVSSSLLKDYVLLKGFRTKESNDYKCWPSYKQQSCLLSVHDMKEAAGICNSHSQCQGFTVDQQRTWTGRSLTSFRSGFSDLIPDVNSAIYVKKGAGFRATA</sequence>
<dbReference type="InterPro" id="IPR022049">
    <property type="entry name" value="FAM69_kinase_dom"/>
</dbReference>
<accession>A0ABR0Z1W8</accession>
<keyword evidence="4" id="KW-1185">Reference proteome</keyword>
<feature type="signal peptide" evidence="1">
    <location>
        <begin position="1"/>
        <end position="27"/>
    </location>
</feature>